<comment type="caution">
    <text evidence="7">The sequence shown here is derived from an EMBL/GenBank/DDBJ whole genome shotgun (WGS) entry which is preliminary data.</text>
</comment>
<dbReference type="PANTHER" id="PTHR15502">
    <property type="entry name" value="CALCINEURIN-BINDING PROTEIN CABIN 1-RELATED"/>
    <property type="match status" value="1"/>
</dbReference>
<evidence type="ECO:0000256" key="6">
    <source>
        <dbReference type="SAM" id="MobiDB-lite"/>
    </source>
</evidence>
<feature type="compositionally biased region" description="Basic and acidic residues" evidence="6">
    <location>
        <begin position="370"/>
        <end position="381"/>
    </location>
</feature>
<accession>A0AAN7Y675</accession>
<feature type="compositionally biased region" description="Polar residues" evidence="6">
    <location>
        <begin position="1859"/>
        <end position="1872"/>
    </location>
</feature>
<dbReference type="Proteomes" id="UP001309876">
    <property type="component" value="Unassembled WGS sequence"/>
</dbReference>
<organism evidence="7 8">
    <name type="scientific">Lithohypha guttulata</name>
    <dbReference type="NCBI Taxonomy" id="1690604"/>
    <lineage>
        <taxon>Eukaryota</taxon>
        <taxon>Fungi</taxon>
        <taxon>Dikarya</taxon>
        <taxon>Ascomycota</taxon>
        <taxon>Pezizomycotina</taxon>
        <taxon>Eurotiomycetes</taxon>
        <taxon>Chaetothyriomycetidae</taxon>
        <taxon>Chaetothyriales</taxon>
        <taxon>Trichomeriaceae</taxon>
        <taxon>Lithohypha</taxon>
    </lineage>
</organism>
<comment type="similarity">
    <text evidence="3">Belongs to the HIR3 family.</text>
</comment>
<feature type="compositionally biased region" description="Basic and acidic residues" evidence="6">
    <location>
        <begin position="1846"/>
        <end position="1856"/>
    </location>
</feature>
<feature type="compositionally biased region" description="Basic and acidic residues" evidence="6">
    <location>
        <begin position="1969"/>
        <end position="1983"/>
    </location>
</feature>
<feature type="region of interest" description="Disordered" evidence="6">
    <location>
        <begin position="1750"/>
        <end position="1983"/>
    </location>
</feature>
<dbReference type="GO" id="GO:0006325">
    <property type="term" value="P:chromatin organization"/>
    <property type="evidence" value="ECO:0007669"/>
    <property type="project" value="InterPro"/>
</dbReference>
<dbReference type="InterPro" id="IPR033053">
    <property type="entry name" value="Hir3/CABIN1"/>
</dbReference>
<proteinExistence type="inferred from homology"/>
<dbReference type="GO" id="GO:0031491">
    <property type="term" value="F:nucleosome binding"/>
    <property type="evidence" value="ECO:0007669"/>
    <property type="project" value="TreeGrafter"/>
</dbReference>
<dbReference type="GO" id="GO:0005634">
    <property type="term" value="C:nucleus"/>
    <property type="evidence" value="ECO:0007669"/>
    <property type="project" value="UniProtKB-SubCell"/>
</dbReference>
<sequence length="1983" mass="222066">MSSWSAINVEEEDDTSPEVDDTKEIQLEEALKLYQNALRLHSQGPAYYQAAREAYDELFSSEVFKYPEAASDFDHDSIDEVSPVLTLPVNASIVPIAAGGASDNANSLPQLLYLAYKSRAQFEIDTTYARLDQSLPHDRPSSFQHYGPACQRSLADAAAALERDDTDLDLWRRAGRVADVLQTARVVRFCLESVLAGDEEGDDAIDLSGLDEAYAKGELQAVVDLLQDNLTGSRSSSVRPRTSLLHLLKGSNDPYPCLPPKPHHLEYVNDSRRPLAIQAGTTCLPLSSVTYLVVTEGLLQLLASHTSLTSSFTSGTCIQLQLPQGSLAEATDTEMEEEKGSGGPIPVVPEFDSPASSHLVLDNADFAPRSSHDKADSDRASEAIPPAQQDGEEGSDPSLTLAEPVTLPSRKRSSTAAGIDEPEARSKSKRIKARESLVGTVAQEDEIPRDPSSLPQERFPYIESADEDTFKFVDSLLDRIGTNTLGSVESLGLSGHDEVGNARTLPQSASQPPLAPILNMKQVLKTWNEEKSSAFSSGHGGRDHVEKSTGLMLFLKHSKSNVTSEAAVPVKDDEKQIHAFVDSVNCRTTHVEEALFSWLLELLTSSVERRETCPYLQNLWSEQLKQAVVKAIVFAHEELVSCFQRYAPPALSADAANSTRLIATFSVDRAAEFAQAMFELHLDIYSEVTNPASTIDEKVRKQELSRLQAWTQLAMDTVQNLSVDRSSVKRHIDQTIIRFLWSSVAYAKHSESTNKSHVLLCLEDLRAILSEAQVESIRLPNNTAMPIISVSSIEQEVSRLKTLDFFMSVFDSDNDDPLSVILKLEPILDYSEYATSTHSDIDKDQIESFRSFLSTGDASLTLFLWKRLQNAYTAISYNTKVVSCLLRSLETIVRELSSLRTRDLEDREHEVTFLRWLRDSEELVTKIMGKVSDDNNPFECIDEEHLKSSTSAVVYLTCVVHEFVLVDDSLRCGIATPPTHRNTTAAKNFEKARDRFRELYVKLWTLLYWMIKEATCQMAERFEDSTQDLILFLRYVHTSLGQRQYCKYCNKLFVRTTKAELFTFDVDQDLSLDIAQVIYDLYGIRLSAGHGDTDHGCPAENLDRDKRTAHTLVPIIMDYVKRLNVKDLLRSDLKATIDRIQSALGQTKSSTALTFNRKAVSSYLKSVINPQALYQCLRGIGELETRAVHGDFASIAATGWYLLLGNMTLAKYKSVKRVSPIPTDELENAQLFLRQDIEHDVSHWESWYRLAQVYDAKIEDSLIWNSNKLNDSRADLATLERNAINAYTMATATAMRSAEDNVVTTKLINDMLFEFGTRIYSSSRPPLNREAFNTEKAVRHLSSYWDQTMSKQPMFKPISDYNVWSFAAHLIRRSLSGEIKPWLRYYILGKCLWKMLNHPLNQKHKERGQGFVDAEDVVDAFTEAVARVPKKERSSDPILEPHYKLVSTIHKMHDKQMITTDIAFNCLQASQYAQGVRLTKADHDRPDWNAYILTVLKKLQNADKSSWHHRITARAAHILYHGDDDEVAAALGAKYQFLDSIFTKSMMMQVWKPEYERAGRHYVYTGRYLRFFTKILETLRDRSNLEQVVRRIRRKTTDFVDHPKVWEDAVTAYVELLRAIGDVPRGRERALFDTISFDDFTRASDKLETWAHESTTSTQYLDIIKDAIEMKKLNNSLMKGPAIDDLIGDAYACMYEIFVSQLPHEEKEPAVSTSAQGTFVQVTSSNAPTGEDSLDRMRLNNLLVGQIDGTNASTDESAPAASGLGIVPPGSEAVDTPPPEVLRMPAAAKPGRAKTITRREVQRRAEAAIGKPPPIKTPTLMKRSISINVPSIKMEDTTERDDDAEGSAKDLAHDASRAGSKQPSISPRNSPAQGVRRTENEGSDGDNEDEEDENEDTETASGDEQPASPRKPLFPGLMPSETRDEDEQVESDEEEEDDADGDRMADVEAKQNTPLDDDVEIPDSQDPPVLEREGKDTNGMRID</sequence>
<reference evidence="7 8" key="1">
    <citation type="submission" date="2023-08" db="EMBL/GenBank/DDBJ databases">
        <title>Black Yeasts Isolated from many extreme environments.</title>
        <authorList>
            <person name="Coleine C."/>
            <person name="Stajich J.E."/>
            <person name="Selbmann L."/>
        </authorList>
    </citation>
    <scope>NUCLEOTIDE SEQUENCE [LARGE SCALE GENOMIC DNA]</scope>
    <source>
        <strain evidence="7 8">CCFEE 5910</strain>
    </source>
</reference>
<evidence type="ECO:0000256" key="4">
    <source>
        <dbReference type="ARBA" id="ARBA00014848"/>
    </source>
</evidence>
<comment type="function">
    <text evidence="1">Has a role in a nucleosome assembly pathway that is required for the integrity of heterochromatin and proper chromosome segregation.</text>
</comment>
<evidence type="ECO:0000313" key="8">
    <source>
        <dbReference type="Proteomes" id="UP001309876"/>
    </source>
</evidence>
<protein>
    <recommendedName>
        <fullName evidence="4">Histone transcription regulator 3 homolog</fullName>
    </recommendedName>
</protein>
<feature type="compositionally biased region" description="Acidic residues" evidence="6">
    <location>
        <begin position="9"/>
        <end position="19"/>
    </location>
</feature>
<name>A0AAN7Y675_9EURO</name>
<evidence type="ECO:0000256" key="2">
    <source>
        <dbReference type="ARBA" id="ARBA00004123"/>
    </source>
</evidence>
<evidence type="ECO:0000256" key="3">
    <source>
        <dbReference type="ARBA" id="ARBA00007335"/>
    </source>
</evidence>
<dbReference type="EMBL" id="JAVRRJ010000005">
    <property type="protein sequence ID" value="KAK5084669.1"/>
    <property type="molecule type" value="Genomic_DNA"/>
</dbReference>
<feature type="region of interest" description="Disordered" evidence="6">
    <location>
        <begin position="329"/>
        <end position="354"/>
    </location>
</feature>
<keyword evidence="8" id="KW-1185">Reference proteome</keyword>
<comment type="subcellular location">
    <subcellularLocation>
        <location evidence="2">Nucleus</location>
    </subcellularLocation>
</comment>
<feature type="region of interest" description="Disordered" evidence="6">
    <location>
        <begin position="1"/>
        <end position="23"/>
    </location>
</feature>
<dbReference type="PANTHER" id="PTHR15502:SF7">
    <property type="entry name" value="CALCINEURIN-BINDING PROTEIN CABIN-1"/>
    <property type="match status" value="1"/>
</dbReference>
<feature type="compositionally biased region" description="Acidic residues" evidence="6">
    <location>
        <begin position="1923"/>
        <end position="1940"/>
    </location>
</feature>
<feature type="region of interest" description="Disordered" evidence="6">
    <location>
        <begin position="367"/>
        <end position="434"/>
    </location>
</feature>
<evidence type="ECO:0000256" key="1">
    <source>
        <dbReference type="ARBA" id="ARBA00002687"/>
    </source>
</evidence>
<evidence type="ECO:0000256" key="5">
    <source>
        <dbReference type="ARBA" id="ARBA00023242"/>
    </source>
</evidence>
<dbReference type="GO" id="GO:0000417">
    <property type="term" value="C:HIR complex"/>
    <property type="evidence" value="ECO:0007669"/>
    <property type="project" value="TreeGrafter"/>
</dbReference>
<feature type="compositionally biased region" description="Basic and acidic residues" evidence="6">
    <location>
        <begin position="1797"/>
        <end position="1806"/>
    </location>
</feature>
<feature type="compositionally biased region" description="Acidic residues" evidence="6">
    <location>
        <begin position="1881"/>
        <end position="1898"/>
    </location>
</feature>
<evidence type="ECO:0000313" key="7">
    <source>
        <dbReference type="EMBL" id="KAK5084669.1"/>
    </source>
</evidence>
<keyword evidence="5" id="KW-0539">Nucleus</keyword>
<gene>
    <name evidence="7" type="primary">HIR3</name>
    <name evidence="7" type="ORF">LTR05_005747</name>
</gene>